<evidence type="ECO:0000256" key="13">
    <source>
        <dbReference type="ARBA" id="ARBA00054965"/>
    </source>
</evidence>
<dbReference type="STRING" id="31234.E3LKV5"/>
<evidence type="ECO:0000256" key="15">
    <source>
        <dbReference type="ARBA" id="ARBA00064300"/>
    </source>
</evidence>
<evidence type="ECO:0000256" key="16">
    <source>
        <dbReference type="ARBA" id="ARBA00067967"/>
    </source>
</evidence>
<keyword evidence="4" id="KW-0716">Sensory transduction</keyword>
<evidence type="ECO:0000256" key="7">
    <source>
        <dbReference type="ARBA" id="ARBA00022989"/>
    </source>
</evidence>
<dbReference type="eggNOG" id="ENOG502TJI6">
    <property type="taxonomic scope" value="Eukaryota"/>
</dbReference>
<evidence type="ECO:0000256" key="14">
    <source>
        <dbReference type="ARBA" id="ARBA00061678"/>
    </source>
</evidence>
<keyword evidence="5 19" id="KW-0812">Transmembrane</keyword>
<evidence type="ECO:0000256" key="10">
    <source>
        <dbReference type="ARBA" id="ARBA00023170"/>
    </source>
</evidence>
<dbReference type="GO" id="GO:0006935">
    <property type="term" value="P:chemotaxis"/>
    <property type="evidence" value="ECO:0007669"/>
    <property type="project" value="UniProtKB-KW"/>
</dbReference>
<keyword evidence="7 19" id="KW-1133">Transmembrane helix</keyword>
<evidence type="ECO:0000256" key="9">
    <source>
        <dbReference type="ARBA" id="ARBA00023136"/>
    </source>
</evidence>
<comment type="similarity">
    <text evidence="14">Belongs to the nematode receptor-like protein str family.</text>
</comment>
<feature type="transmembrane region" description="Helical" evidence="19">
    <location>
        <begin position="133"/>
        <end position="153"/>
    </location>
</feature>
<feature type="transmembrane region" description="Helical" evidence="19">
    <location>
        <begin position="281"/>
        <end position="305"/>
    </location>
</feature>
<dbReference type="GO" id="GO:0060170">
    <property type="term" value="C:ciliary membrane"/>
    <property type="evidence" value="ECO:0007669"/>
    <property type="project" value="UniProtKB-SubCell"/>
</dbReference>
<dbReference type="PANTHER" id="PTHR22943">
    <property type="entry name" value="7-TRANSMEMBRANE DOMAIN RECEPTOR C.ELEGANS"/>
    <property type="match status" value="1"/>
</dbReference>
<evidence type="ECO:0000256" key="1">
    <source>
        <dbReference type="ARBA" id="ARBA00004272"/>
    </source>
</evidence>
<comment type="subcellular location">
    <subcellularLocation>
        <location evidence="1">Cell projection</location>
        <location evidence="1">Cilium membrane</location>
        <topology evidence="1">Multi-pass membrane protein</topology>
    </subcellularLocation>
</comment>
<keyword evidence="21" id="KW-1185">Reference proteome</keyword>
<dbReference type="FunFam" id="1.20.1070.10:FF:000128">
    <property type="entry name" value="Seven TM Receptor"/>
    <property type="match status" value="1"/>
</dbReference>
<dbReference type="HOGENOM" id="CLU_036335_2_1_1"/>
<dbReference type="PANTHER" id="PTHR22943:SF62">
    <property type="entry name" value="SEVEN TM RECEPTOR"/>
    <property type="match status" value="1"/>
</dbReference>
<dbReference type="Pfam" id="PF10326">
    <property type="entry name" value="7TM_GPCR_Str"/>
    <property type="match status" value="1"/>
</dbReference>
<reference evidence="20" key="1">
    <citation type="submission" date="2007-07" db="EMBL/GenBank/DDBJ databases">
        <title>PCAP assembly of the Caenorhabditis remanei genome.</title>
        <authorList>
            <consortium name="The Caenorhabditis remanei Sequencing Consortium"/>
            <person name="Wilson R.K."/>
        </authorList>
    </citation>
    <scope>NUCLEOTIDE SEQUENCE [LARGE SCALE GENOMIC DNA]</scope>
    <source>
        <strain evidence="20">PB4641</strain>
    </source>
</reference>
<evidence type="ECO:0000313" key="21">
    <source>
        <dbReference type="Proteomes" id="UP000008281"/>
    </source>
</evidence>
<proteinExistence type="inferred from homology"/>
<evidence type="ECO:0000256" key="5">
    <source>
        <dbReference type="ARBA" id="ARBA00022692"/>
    </source>
</evidence>
<dbReference type="SUPFAM" id="SSF81321">
    <property type="entry name" value="Family A G protein-coupled receptor-like"/>
    <property type="match status" value="1"/>
</dbReference>
<dbReference type="InterPro" id="IPR019428">
    <property type="entry name" value="7TM_GPCR_serpentine_rcpt_Str"/>
</dbReference>
<dbReference type="GO" id="GO:0038022">
    <property type="term" value="F:G protein-coupled olfactory receptor activity"/>
    <property type="evidence" value="ECO:0007669"/>
    <property type="project" value="TreeGrafter"/>
</dbReference>
<evidence type="ECO:0000256" key="17">
    <source>
        <dbReference type="ARBA" id="ARBA00078653"/>
    </source>
</evidence>
<gene>
    <name evidence="20" type="ORF">CRE_18495</name>
</gene>
<keyword evidence="9 19" id="KW-0472">Membrane</keyword>
<dbReference type="GO" id="GO:0042048">
    <property type="term" value="P:olfactory behavior"/>
    <property type="evidence" value="ECO:0007669"/>
    <property type="project" value="TreeGrafter"/>
</dbReference>
<keyword evidence="2" id="KW-1003">Cell membrane</keyword>
<feature type="transmembrane region" description="Helical" evidence="19">
    <location>
        <begin position="92"/>
        <end position="113"/>
    </location>
</feature>
<feature type="transmembrane region" description="Helical" evidence="19">
    <location>
        <begin position="199"/>
        <end position="224"/>
    </location>
</feature>
<accession>E3LKV5</accession>
<keyword evidence="8" id="KW-0969">Cilium</keyword>
<feature type="transmembrane region" description="Helical" evidence="19">
    <location>
        <begin position="14"/>
        <end position="33"/>
    </location>
</feature>
<dbReference type="EMBL" id="DS268410">
    <property type="protein sequence ID" value="EFP00134.1"/>
    <property type="molecule type" value="Genomic_DNA"/>
</dbReference>
<evidence type="ECO:0000256" key="6">
    <source>
        <dbReference type="ARBA" id="ARBA00022725"/>
    </source>
</evidence>
<feature type="transmembrane region" description="Helical" evidence="19">
    <location>
        <begin position="45"/>
        <end position="64"/>
    </location>
</feature>
<evidence type="ECO:0000256" key="12">
    <source>
        <dbReference type="ARBA" id="ARBA00023273"/>
    </source>
</evidence>
<keyword evidence="3" id="KW-0145">Chemotaxis</keyword>
<evidence type="ECO:0000313" key="20">
    <source>
        <dbReference type="EMBL" id="EFP00134.1"/>
    </source>
</evidence>
<dbReference type="OrthoDB" id="5812563at2759"/>
<name>E3LKV5_CAERE</name>
<feature type="transmembrane region" description="Helical" evidence="19">
    <location>
        <begin position="251"/>
        <end position="275"/>
    </location>
</feature>
<dbReference type="Proteomes" id="UP000008281">
    <property type="component" value="Unassembled WGS sequence"/>
</dbReference>
<keyword evidence="11" id="KW-0325">Glycoprotein</keyword>
<evidence type="ECO:0000256" key="3">
    <source>
        <dbReference type="ARBA" id="ARBA00022500"/>
    </source>
</evidence>
<protein>
    <recommendedName>
        <fullName evidence="16">Serpentine receptor class r-10</fullName>
    </recommendedName>
    <alternativeName>
        <fullName evidence="17">Odorant response abnormal protein 10</fullName>
    </alternativeName>
    <alternativeName>
        <fullName evidence="18">Olfactory receptor 10</fullName>
    </alternativeName>
</protein>
<evidence type="ECO:0000256" key="8">
    <source>
        <dbReference type="ARBA" id="ARBA00023069"/>
    </source>
</evidence>
<keyword evidence="10" id="KW-0675">Receptor</keyword>
<dbReference type="InParanoid" id="E3LKV5"/>
<comment type="subunit">
    <text evidence="15">Interacts with odr-4.</text>
</comment>
<dbReference type="Gene3D" id="1.20.1070.10">
    <property type="entry name" value="Rhodopsin 7-helix transmembrane proteins"/>
    <property type="match status" value="1"/>
</dbReference>
<keyword evidence="6" id="KW-0552">Olfaction</keyword>
<organism evidence="21">
    <name type="scientific">Caenorhabditis remanei</name>
    <name type="common">Caenorhabditis vulgaris</name>
    <dbReference type="NCBI Taxonomy" id="31234"/>
    <lineage>
        <taxon>Eukaryota</taxon>
        <taxon>Metazoa</taxon>
        <taxon>Ecdysozoa</taxon>
        <taxon>Nematoda</taxon>
        <taxon>Chromadorea</taxon>
        <taxon>Rhabditida</taxon>
        <taxon>Rhabditina</taxon>
        <taxon>Rhabditomorpha</taxon>
        <taxon>Rhabditoidea</taxon>
        <taxon>Rhabditidae</taxon>
        <taxon>Peloderinae</taxon>
        <taxon>Caenorhabditis</taxon>
    </lineage>
</organism>
<evidence type="ECO:0000256" key="11">
    <source>
        <dbReference type="ARBA" id="ARBA00023180"/>
    </source>
</evidence>
<evidence type="ECO:0000256" key="2">
    <source>
        <dbReference type="ARBA" id="ARBA00022475"/>
    </source>
</evidence>
<dbReference type="AlphaFoldDB" id="E3LKV5"/>
<comment type="function">
    <text evidence="13">An odorant receptor which affects chemotaxis to the volatile odorant diacetyl. Specifies AWA neuronal cell fate via the odr-7 pathway.</text>
</comment>
<evidence type="ECO:0000256" key="4">
    <source>
        <dbReference type="ARBA" id="ARBA00022606"/>
    </source>
</evidence>
<keyword evidence="12" id="KW-0966">Cell projection</keyword>
<evidence type="ECO:0000256" key="19">
    <source>
        <dbReference type="SAM" id="Phobius"/>
    </source>
</evidence>
<sequence length="334" mass="38166">MSDAIWLIITQKSAAVGTALSFVINFILLVFLSTLPLQALGPYKYLMTAFSVFSVFYTLVEWFLKPLIHIYDDTCFVLQRKAYDYSHTVARAISATYCGCLAASFTLFAVHFIYRYLAVCFPMKLKFFKGSSLLYWALGVFLTAASWANFAFFCFPGNERTLESFQEVAQRSYNLDIRKVDYVAYTFWKYENGIRRIDILSIVGVIQHLIVMFISFCIVFYCGIHTVIEMRKHRSVSKTTKRIQKQLFKALVFQTAFPMIFIYIPTLMVFFTPILNLDIGAYGNIAIVTIHLYPGVDPLILLILISDFRSALGEAPKKIMSVTSSVLQRSSVIM</sequence>
<evidence type="ECO:0000256" key="18">
    <source>
        <dbReference type="ARBA" id="ARBA00082489"/>
    </source>
</evidence>